<evidence type="ECO:0000256" key="4">
    <source>
        <dbReference type="ARBA" id="ARBA00022563"/>
    </source>
</evidence>
<evidence type="ECO:0000313" key="8">
    <source>
        <dbReference type="Proteomes" id="UP001228690"/>
    </source>
</evidence>
<keyword evidence="5 7" id="KW-0378">Hydrolase</keyword>
<dbReference type="InterPro" id="IPR001474">
    <property type="entry name" value="GTP_CycHdrlase_I"/>
</dbReference>
<gene>
    <name evidence="7" type="ORF">P0082_04735</name>
</gene>
<dbReference type="InterPro" id="IPR020602">
    <property type="entry name" value="GTP_CycHdrlase_I_dom"/>
</dbReference>
<dbReference type="InterPro" id="IPR043133">
    <property type="entry name" value="GTP-CH-I_C/QueF"/>
</dbReference>
<protein>
    <recommendedName>
        <fullName evidence="3">GTP cyclohydrolase I</fullName>
        <ecNumber evidence="3">3.5.4.16</ecNumber>
    </recommendedName>
</protein>
<keyword evidence="4" id="KW-0554">One-carbon metabolism</keyword>
<evidence type="ECO:0000256" key="1">
    <source>
        <dbReference type="ARBA" id="ARBA00001052"/>
    </source>
</evidence>
<sequence length="176" mass="19765">MVETMAAPVQDIDREQAVKHLTAVISHLRSCSLTEARSGARRCMDLLSAWMEPADTWQAPKLSLLDAKGYVGTVKESGHIYGLCPHHLVPYYGNYQLIFLPGPYLVGLSSISRAVDSFCRKALLQESLTQELGEFFYQNLQPNNLEICITARHFCKEMGATNHSSSTQGFVTRWQR</sequence>
<evidence type="ECO:0000256" key="3">
    <source>
        <dbReference type="ARBA" id="ARBA00012715"/>
    </source>
</evidence>
<organism evidence="7 8">
    <name type="scientific">Candidatus Haliotispira prima</name>
    <dbReference type="NCBI Taxonomy" id="3034016"/>
    <lineage>
        <taxon>Bacteria</taxon>
        <taxon>Pseudomonadati</taxon>
        <taxon>Spirochaetota</taxon>
        <taxon>Spirochaetia</taxon>
        <taxon>Spirochaetales</taxon>
        <taxon>Spirochaetaceae</taxon>
        <taxon>Candidatus Haliotispira</taxon>
    </lineage>
</organism>
<feature type="domain" description="GTP cyclohydrolase I" evidence="6">
    <location>
        <begin position="79"/>
        <end position="166"/>
    </location>
</feature>
<dbReference type="PANTHER" id="PTHR11109">
    <property type="entry name" value="GTP CYCLOHYDROLASE I"/>
    <property type="match status" value="1"/>
</dbReference>
<comment type="catalytic activity">
    <reaction evidence="1">
        <text>GTP + H2O = 7,8-dihydroneopterin 3'-triphosphate + formate + H(+)</text>
        <dbReference type="Rhea" id="RHEA:17473"/>
        <dbReference type="ChEBI" id="CHEBI:15377"/>
        <dbReference type="ChEBI" id="CHEBI:15378"/>
        <dbReference type="ChEBI" id="CHEBI:15740"/>
        <dbReference type="ChEBI" id="CHEBI:37565"/>
        <dbReference type="ChEBI" id="CHEBI:58462"/>
        <dbReference type="EC" id="3.5.4.16"/>
    </reaction>
</comment>
<evidence type="ECO:0000256" key="5">
    <source>
        <dbReference type="ARBA" id="ARBA00022801"/>
    </source>
</evidence>
<dbReference type="RefSeq" id="WP_326928377.1">
    <property type="nucleotide sequence ID" value="NZ_CP123443.1"/>
</dbReference>
<dbReference type="EMBL" id="CP123443">
    <property type="protein sequence ID" value="WGK70170.1"/>
    <property type="molecule type" value="Genomic_DNA"/>
</dbReference>
<reference evidence="7 8" key="1">
    <citation type="submission" date="2023-04" db="EMBL/GenBank/DDBJ databases">
        <title>Spirochaete genome identified in red abalone sample constitutes a novel genus.</title>
        <authorList>
            <person name="Sharma S.P."/>
            <person name="Purcell C.M."/>
            <person name="Hyde J.R."/>
            <person name="Severin A.J."/>
        </authorList>
    </citation>
    <scope>NUCLEOTIDE SEQUENCE [LARGE SCALE GENOMIC DNA]</scope>
    <source>
        <strain evidence="7 8">SP-2023</strain>
    </source>
</reference>
<name>A0ABY8MLC1_9SPIO</name>
<proteinExistence type="predicted"/>
<dbReference type="GO" id="GO:0003934">
    <property type="term" value="F:GTP cyclohydrolase I activity"/>
    <property type="evidence" value="ECO:0007669"/>
    <property type="project" value="UniProtKB-EC"/>
</dbReference>
<comment type="pathway">
    <text evidence="2">Cofactor biosynthesis; 7,8-dihydroneopterin triphosphate biosynthesis; 7,8-dihydroneopterin triphosphate from GTP: step 1/1.</text>
</comment>
<accession>A0ABY8MLC1</accession>
<keyword evidence="8" id="KW-1185">Reference proteome</keyword>
<dbReference type="Pfam" id="PF01227">
    <property type="entry name" value="GTP_cyclohydroI"/>
    <property type="match status" value="1"/>
</dbReference>
<dbReference type="Gene3D" id="3.30.1130.10">
    <property type="match status" value="1"/>
</dbReference>
<evidence type="ECO:0000256" key="2">
    <source>
        <dbReference type="ARBA" id="ARBA00005080"/>
    </source>
</evidence>
<dbReference type="EC" id="3.5.4.16" evidence="3"/>
<dbReference type="SUPFAM" id="SSF55620">
    <property type="entry name" value="Tetrahydrobiopterin biosynthesis enzymes-like"/>
    <property type="match status" value="1"/>
</dbReference>
<evidence type="ECO:0000313" key="7">
    <source>
        <dbReference type="EMBL" id="WGK70170.1"/>
    </source>
</evidence>
<dbReference type="Proteomes" id="UP001228690">
    <property type="component" value="Chromosome"/>
</dbReference>
<evidence type="ECO:0000259" key="6">
    <source>
        <dbReference type="Pfam" id="PF01227"/>
    </source>
</evidence>
<dbReference type="PANTHER" id="PTHR11109:SF7">
    <property type="entry name" value="GTP CYCLOHYDROLASE 1"/>
    <property type="match status" value="1"/>
</dbReference>